<dbReference type="Gene3D" id="6.10.70.10">
    <property type="match status" value="1"/>
</dbReference>
<feature type="compositionally biased region" description="Basic and acidic residues" evidence="6">
    <location>
        <begin position="1832"/>
        <end position="1841"/>
    </location>
</feature>
<feature type="compositionally biased region" description="Polar residues" evidence="6">
    <location>
        <begin position="1819"/>
        <end position="1828"/>
    </location>
</feature>
<evidence type="ECO:0000259" key="7">
    <source>
        <dbReference type="SMART" id="SM01341"/>
    </source>
</evidence>
<dbReference type="GO" id="GO:0005634">
    <property type="term" value="C:nucleus"/>
    <property type="evidence" value="ECO:0007669"/>
    <property type="project" value="TreeGrafter"/>
</dbReference>
<feature type="compositionally biased region" description="Polar residues" evidence="6">
    <location>
        <begin position="1020"/>
        <end position="1036"/>
    </location>
</feature>
<feature type="region of interest" description="Disordered" evidence="6">
    <location>
        <begin position="1"/>
        <end position="22"/>
    </location>
</feature>
<keyword evidence="3" id="KW-0238">DNA-binding</keyword>
<dbReference type="InterPro" id="IPR002093">
    <property type="entry name" value="BRCA2_repeat"/>
</dbReference>
<dbReference type="PANTHER" id="PTHR11289:SF0">
    <property type="entry name" value="BREAST CANCER TYPE 2 SUSCEPTIBILITY PROTEIN"/>
    <property type="match status" value="1"/>
</dbReference>
<dbReference type="KEGG" id="tpal:117653059"/>
<feature type="compositionally biased region" description="Polar residues" evidence="6">
    <location>
        <begin position="1619"/>
        <end position="1633"/>
    </location>
</feature>
<feature type="compositionally biased region" description="Polar residues" evidence="6">
    <location>
        <begin position="2611"/>
        <end position="2622"/>
    </location>
</feature>
<dbReference type="InterPro" id="IPR015187">
    <property type="entry name" value="BRCA2_OB_1"/>
</dbReference>
<proteinExistence type="predicted"/>
<evidence type="ECO:0000313" key="9">
    <source>
        <dbReference type="RefSeq" id="XP_034254307.1"/>
    </source>
</evidence>
<feature type="compositionally biased region" description="Polar residues" evidence="6">
    <location>
        <begin position="1759"/>
        <end position="1810"/>
    </location>
</feature>
<dbReference type="Proteomes" id="UP000515158">
    <property type="component" value="Unplaced"/>
</dbReference>
<feature type="compositionally biased region" description="Low complexity" evidence="6">
    <location>
        <begin position="1540"/>
        <end position="1557"/>
    </location>
</feature>
<feature type="domain" description="Tower" evidence="7">
    <location>
        <begin position="2228"/>
        <end position="2268"/>
    </location>
</feature>
<dbReference type="RefSeq" id="XP_034254307.1">
    <property type="nucleotide sequence ID" value="XM_034398416.1"/>
</dbReference>
<dbReference type="InterPro" id="IPR015525">
    <property type="entry name" value="BRCA2"/>
</dbReference>
<dbReference type="InterPro" id="IPR015188">
    <property type="entry name" value="BRCA2_OB_3"/>
</dbReference>
<evidence type="ECO:0000313" key="8">
    <source>
        <dbReference type="Proteomes" id="UP000515158"/>
    </source>
</evidence>
<accession>A0A6P9A8H9</accession>
<dbReference type="InterPro" id="IPR015252">
    <property type="entry name" value="BRCA2_hlx"/>
</dbReference>
<dbReference type="PANTHER" id="PTHR11289">
    <property type="entry name" value="BREAST CANCER TYPE 2 SUSCEPTIBILITY PROTEIN BRCA2"/>
    <property type="match status" value="1"/>
</dbReference>
<feature type="region of interest" description="Disordered" evidence="6">
    <location>
        <begin position="1735"/>
        <end position="1859"/>
    </location>
</feature>
<dbReference type="Pfam" id="PF09104">
    <property type="entry name" value="BRCA-2_OB3"/>
    <property type="match status" value="1"/>
</dbReference>
<feature type="compositionally biased region" description="Low complexity" evidence="6">
    <location>
        <begin position="1674"/>
        <end position="1687"/>
    </location>
</feature>
<feature type="compositionally biased region" description="Acidic residues" evidence="6">
    <location>
        <begin position="1"/>
        <end position="14"/>
    </location>
</feature>
<dbReference type="GO" id="GO:0000724">
    <property type="term" value="P:double-strand break repair via homologous recombination"/>
    <property type="evidence" value="ECO:0007669"/>
    <property type="project" value="InterPro"/>
</dbReference>
<feature type="compositionally biased region" description="Polar residues" evidence="6">
    <location>
        <begin position="1558"/>
        <end position="1578"/>
    </location>
</feature>
<dbReference type="InParanoid" id="A0A6P9A8H9"/>
<keyword evidence="2" id="KW-0227">DNA damage</keyword>
<feature type="region of interest" description="Disordered" evidence="6">
    <location>
        <begin position="1619"/>
        <end position="1688"/>
    </location>
</feature>
<dbReference type="SUPFAM" id="SSF81872">
    <property type="entry name" value="BRCA2 helical domain"/>
    <property type="match status" value="1"/>
</dbReference>
<keyword evidence="8" id="KW-1185">Reference proteome</keyword>
<dbReference type="SUPFAM" id="SSF81878">
    <property type="entry name" value="BRCA2 tower domain"/>
    <property type="match status" value="1"/>
</dbReference>
<feature type="region of interest" description="Disordered" evidence="6">
    <location>
        <begin position="2582"/>
        <end position="2622"/>
    </location>
</feature>
<feature type="compositionally biased region" description="Polar residues" evidence="6">
    <location>
        <begin position="626"/>
        <end position="649"/>
    </location>
</feature>
<evidence type="ECO:0000256" key="3">
    <source>
        <dbReference type="ARBA" id="ARBA00023125"/>
    </source>
</evidence>
<dbReference type="OrthoDB" id="21095at2759"/>
<feature type="compositionally biased region" description="Polar residues" evidence="6">
    <location>
        <begin position="1735"/>
        <end position="1748"/>
    </location>
</feature>
<dbReference type="GO" id="GO:0003677">
    <property type="term" value="F:DNA binding"/>
    <property type="evidence" value="ECO:0007669"/>
    <property type="project" value="UniProtKB-KW"/>
</dbReference>
<feature type="region of interest" description="Disordered" evidence="6">
    <location>
        <begin position="668"/>
        <end position="710"/>
    </location>
</feature>
<feature type="region of interest" description="Disordered" evidence="6">
    <location>
        <begin position="1189"/>
        <end position="1214"/>
    </location>
</feature>
<dbReference type="Gene3D" id="2.40.50.140">
    <property type="entry name" value="Nucleic acid-binding proteins"/>
    <property type="match status" value="3"/>
</dbReference>
<keyword evidence="5" id="KW-0234">DNA repair</keyword>
<protein>
    <submittedName>
        <fullName evidence="9">LOW QUALITY PROTEIN: breast cancer type 2 susceptibility protein homolog</fullName>
    </submittedName>
</protein>
<feature type="compositionally biased region" description="Polar residues" evidence="6">
    <location>
        <begin position="36"/>
        <end position="51"/>
    </location>
</feature>
<dbReference type="Pfam" id="PF09169">
    <property type="entry name" value="BRCA-2_helical"/>
    <property type="match status" value="1"/>
</dbReference>
<feature type="region of interest" description="Disordered" evidence="6">
    <location>
        <begin position="1012"/>
        <end position="1054"/>
    </location>
</feature>
<dbReference type="InterPro" id="IPR015205">
    <property type="entry name" value="Tower_dom"/>
</dbReference>
<feature type="region of interest" description="Disordered" evidence="6">
    <location>
        <begin position="287"/>
        <end position="306"/>
    </location>
</feature>
<dbReference type="SMART" id="SM01341">
    <property type="entry name" value="Tower"/>
    <property type="match status" value="1"/>
</dbReference>
<feature type="region of interest" description="Disordered" evidence="6">
    <location>
        <begin position="36"/>
        <end position="72"/>
    </location>
</feature>
<dbReference type="CDD" id="cd04493">
    <property type="entry name" value="BRCA2DBD_OB1"/>
    <property type="match status" value="1"/>
</dbReference>
<keyword evidence="1" id="KW-0677">Repeat</keyword>
<feature type="compositionally biased region" description="Basic and acidic residues" evidence="6">
    <location>
        <begin position="419"/>
        <end position="438"/>
    </location>
</feature>
<feature type="compositionally biased region" description="Basic and acidic residues" evidence="6">
    <location>
        <begin position="2673"/>
        <end position="2693"/>
    </location>
</feature>
<dbReference type="Pfam" id="PF09103">
    <property type="entry name" value="BRCA-2_OB1"/>
    <property type="match status" value="1"/>
</dbReference>
<feature type="compositionally biased region" description="Polar residues" evidence="6">
    <location>
        <begin position="1194"/>
        <end position="1208"/>
    </location>
</feature>
<dbReference type="GO" id="GO:0006355">
    <property type="term" value="P:regulation of DNA-templated transcription"/>
    <property type="evidence" value="ECO:0007669"/>
    <property type="project" value="TreeGrafter"/>
</dbReference>
<dbReference type="InterPro" id="IPR012340">
    <property type="entry name" value="NA-bd_OB-fold"/>
</dbReference>
<feature type="region of interest" description="Disordered" evidence="6">
    <location>
        <begin position="1540"/>
        <end position="1579"/>
    </location>
</feature>
<dbReference type="GeneID" id="117653059"/>
<name>A0A6P9A8H9_THRPL</name>
<feature type="region of interest" description="Disordered" evidence="6">
    <location>
        <begin position="412"/>
        <end position="441"/>
    </location>
</feature>
<organism evidence="9">
    <name type="scientific">Thrips palmi</name>
    <name type="common">Melon thrips</name>
    <dbReference type="NCBI Taxonomy" id="161013"/>
    <lineage>
        <taxon>Eukaryota</taxon>
        <taxon>Metazoa</taxon>
        <taxon>Ecdysozoa</taxon>
        <taxon>Arthropoda</taxon>
        <taxon>Hexapoda</taxon>
        <taxon>Insecta</taxon>
        <taxon>Pterygota</taxon>
        <taxon>Neoptera</taxon>
        <taxon>Paraneoptera</taxon>
        <taxon>Thysanoptera</taxon>
        <taxon>Terebrantia</taxon>
        <taxon>Thripoidea</taxon>
        <taxon>Thripidae</taxon>
        <taxon>Thrips</taxon>
    </lineage>
</organism>
<feature type="compositionally biased region" description="Polar residues" evidence="6">
    <location>
        <begin position="1651"/>
        <end position="1664"/>
    </location>
</feature>
<evidence type="ECO:0000256" key="1">
    <source>
        <dbReference type="ARBA" id="ARBA00022737"/>
    </source>
</evidence>
<sequence>MEEDIDPFLDDEDSNGVGTQEVQSCSVDAENRFRENQTSPILSCSSSGVNSSQAGRRKGRIRRSGSTFQKDHLSIPLDPSVESWKVPPCTPVESLLLSQDFQSDFVAPKTPVPVCIPFKSISPFNDAQSDDDIFASPTCDEQGINPSALNALFNGPEHSDLSWSMVTPSANQASNTSWSNLNTEERKVLLPSDDFIVKPRALFLPDANDTADSWNMSSDAEGFVALKGQMASETPNYRRRKNSLVSSVPVESPLATSIAAEDSCYATPDHKPRKICLEEVAGSPILSGSSEFSKSSRDEKEEEDLFENEEECLVDMLPAGKAQDSKIAESTPHAGHKKETHADELNNLVTPHKHDLNNGESFLQDISVTALEKVCQAQELIDQAPPSTPEKQSETKRKRLLFSSNLSDTNHCTGTFKIPEAKLKEKDQSSNQEKDNDNGHCIPDDSFMEHLAAMNTSIFSDNLQPITKVQSIKTSVSKMKKFCYSADQNVGHKIVEALNTSEPKTLMKEILNSVIVLETTAAVTVKSKSVKASGDLVVFSQLQEEISKDLQEGSIGIEGNESSVPALEENGPPSVMTSILSPCQGFQTGSGKQVELSEEALSKGLSLLKDCMEAVDTRPTDKINAPKTSPITSNVPEASKAQSTETNLSDDVAAEEIKQLLQLVSDGEDFNPWHDTETISSPKSSKKDSLICPTSSKKSQNSPIQEREGFSTAGGKNIYVSDENLARAEKLLLAPESASTSSDENLMSNKNPVGEKCNEHFDKSEGQCEQNEEIHRIQSTNDVSISRKRRFEKVPNIGSFIVPMKKSCLGIADSPSSSNQNTNNLLPSNKFQEDFPCVSEAKTETIDKPLVNISQEAMNVVNNLIFNSSKPKDPPFMNRSEMGFSTASGGTINVSKNALDKVKNLFDNLPADFETESCKKSSVEFSTNGLKSSLANKDIKISFPSKTDSTVPHNDVNQPENVSGHTVEELTTAYGFSTASGKKVDVTEKAMEQAKNLFDDLSEADSKLELRTCAPKQRRSLGSFSKPSAQSTNKAQTPVAAAGSKSASSSHEELSKVKNMYDAIPRNPTGLQSKAGVRKVRRSLGSVSKHGVIPTSKAQTPVLPNMDIETENGGFSKASGKAVSEEAMKTVKNIFEDISNELIPVLPSASSSNNVMVKRSSIDLVGFSTAGGKTLRVSEEALNKARNLFDDLPSESSSNDPKPSTASDSPVDMPGFYTAGGSAVQISKEALTKARTLFDDLPSEPSSRGAKSKTAKNPCVAMTGFSTAGGSAVQISEEALNKAKTLFDDLPAEPSSRGAKSNIAKTPSVEMTGFSTAGGSAVQISKEALNRAKNLFDDVPSESLVTDANASVTKRSSADMAGFSTAGGRAVQVSSEALNRARNLFDDLPSESLAIDAKSHASEKPMVKMAGFSTAGGKAVQISEEALNKAKNFFDDLPSESSSDDAKLSTTKKSSVDMAGFSTAGGSAIQISKAALNKARNLFDDLPSEPPNSDVKSSTAKKLSVDMAGFSTAGGQAVQISKEALNRARNLFDDLPSESFETSAKSSSAKKPVAGSSTSGESANKENNFLHSSISKNNPVYHEMQKPSLTQEITESTAAILADDGFDLTRCVDVSEFSRPSISTSPSMVTDRSSGLKPIVSSVPENKRNASEPSSPILSRSNNGSRKRCRRGRLSLSTNTSSRTSPTWEICASSQDHHRTRLSLPSTVSSSSLASLCPTPDAVVESSKVLDRSSFNNATGEANTNDIKLSSKLPPSRKLFSSESDLSPAKLNTPNAKINSNVPSHIECNESSSVTPDQRSTPLSRPSHQNPLIRKALTKSLTTQSSGFKTPYKNDSKEQTKRSPSSPLQNPPEAKRMKPSTNLYISHVFLSTPGQEKSNPRDLRPEVAEMRRRAAEEQKQVVDNYAEHKGELLRPCIGGWLSRKINEKSCRKLMKMSAMGTPASCSHSELLSAGVRSSSIYITPANAASFRFSAWEYYSEDVCRENVAGIPVGDGALLVLDAQGFMGLEEFQRAFLASPGVDPSLVPSGWFKNHYRWLVWKLASLECHFPDQLGRQCFSPDVLMLQLKYRYDREIDRCERPALRRIFEHDDSAAKRMVLCVSQILNRDDASSGLELELTDGWYSVIASVDQDMQYRVKKGTIKIGTKLIMHNAELMNCSEGCFPLQVRDDVRLKLCSNSTRRARWYAKLGFQHNPGPINVPLGSILSSGGLVSCVTVYVARVYPLVFMEKTAEKTVVRSQRAESKEVAKCDKKREQLADKVYSQVQAELQQEQTKQKCSAKKFALKHVATLTSGEDLSDILENASDPLSVQSLLTEEQKQILSNYQRARQDELRGELESRVRSRLSDDANQERQVTPILKVRLFDEVNGNQSGAILSVWRPSEDMTSMFKEGHKLSIFSAVANGVRCGELQLSANRSTRYNFDNTAEINSNLIRCVTPFTSLSLHGFVPRFGEVDIVGIVIRISPAPQTAENPSHFQTAYLSDSHQNIVGIMFWGGMKEFGMDDLIVCRSFIAASNLQRRGNPFVKAVPCVYASELSFFTTNPKQQYLKTAQQELRCSVSADLKTFCQECEDKLDDLLSRKMSPAAGSKTPDSKSSVSKLVERNGVKVNAPNENSSLVSVQGQRKLSMEEQLKSPSASNILSPAVERRLASLERYGDSVPISPIFINQPRRSLRQDFKAPRRTDSPSVECKRD</sequence>
<dbReference type="InterPro" id="IPR036315">
    <property type="entry name" value="BRCA2_hlx_sf"/>
</dbReference>
<dbReference type="SUPFAM" id="SSF50249">
    <property type="entry name" value="Nucleic acid-binding proteins"/>
    <property type="match status" value="3"/>
</dbReference>
<dbReference type="Pfam" id="PF00634">
    <property type="entry name" value="BRCA2"/>
    <property type="match status" value="12"/>
</dbReference>
<evidence type="ECO:0000256" key="5">
    <source>
        <dbReference type="ARBA" id="ARBA00023204"/>
    </source>
</evidence>
<evidence type="ECO:0000256" key="2">
    <source>
        <dbReference type="ARBA" id="ARBA00022763"/>
    </source>
</evidence>
<feature type="region of interest" description="Disordered" evidence="6">
    <location>
        <begin position="1434"/>
        <end position="1454"/>
    </location>
</feature>
<feature type="compositionally biased region" description="Low complexity" evidence="6">
    <location>
        <begin position="1040"/>
        <end position="1049"/>
    </location>
</feature>
<reference evidence="9" key="1">
    <citation type="submission" date="2025-08" db="UniProtKB">
        <authorList>
            <consortium name="RefSeq"/>
        </authorList>
    </citation>
    <scope>IDENTIFICATION</scope>
    <source>
        <tissue evidence="9">Total insect</tissue>
    </source>
</reference>
<dbReference type="PROSITE" id="PS50138">
    <property type="entry name" value="BRCA2_REPEAT"/>
    <property type="match status" value="11"/>
</dbReference>
<feature type="region of interest" description="Disordered" evidence="6">
    <location>
        <begin position="2671"/>
        <end position="2693"/>
    </location>
</feature>
<evidence type="ECO:0000256" key="6">
    <source>
        <dbReference type="SAM" id="MobiDB-lite"/>
    </source>
</evidence>
<keyword evidence="4" id="KW-0233">DNA recombination</keyword>
<feature type="compositionally biased region" description="Polar residues" evidence="6">
    <location>
        <begin position="692"/>
        <end position="704"/>
    </location>
</feature>
<gene>
    <name evidence="9" type="primary">LOC117653059</name>
</gene>
<evidence type="ECO:0000256" key="4">
    <source>
        <dbReference type="ARBA" id="ARBA00023172"/>
    </source>
</evidence>
<feature type="region of interest" description="Disordered" evidence="6">
    <location>
        <begin position="618"/>
        <end position="650"/>
    </location>
</feature>